<dbReference type="Proteomes" id="UP000219374">
    <property type="component" value="Unassembled WGS sequence"/>
</dbReference>
<accession>A0A286D918</accession>
<keyword evidence="6" id="KW-1185">Reference proteome</keyword>
<evidence type="ECO:0000313" key="6">
    <source>
        <dbReference type="Proteomes" id="UP000219374"/>
    </source>
</evidence>
<dbReference type="UniPathway" id="UPA00917"/>
<evidence type="ECO:0000256" key="2">
    <source>
        <dbReference type="ARBA" id="ARBA00019066"/>
    </source>
</evidence>
<dbReference type="Pfam" id="PF09712">
    <property type="entry name" value="PHA_synth_III_E"/>
    <property type="match status" value="1"/>
</dbReference>
<dbReference type="EMBL" id="OCND01000006">
    <property type="protein sequence ID" value="SOD55133.1"/>
    <property type="molecule type" value="Genomic_DNA"/>
</dbReference>
<dbReference type="InterPro" id="IPR010123">
    <property type="entry name" value="PHA_synth_III_E"/>
</dbReference>
<feature type="compositionally biased region" description="Low complexity" evidence="4">
    <location>
        <begin position="396"/>
        <end position="418"/>
    </location>
</feature>
<feature type="compositionally biased region" description="Low complexity" evidence="4">
    <location>
        <begin position="441"/>
        <end position="453"/>
    </location>
</feature>
<proteinExistence type="predicted"/>
<comment type="pathway">
    <text evidence="1">Biopolymer metabolism; poly-(R)-3-hydroxybutanoate biosynthesis.</text>
</comment>
<organism evidence="5 6">
    <name type="scientific">Pseudoxanthomonas wuyuanensis</name>
    <dbReference type="NCBI Taxonomy" id="1073196"/>
    <lineage>
        <taxon>Bacteria</taxon>
        <taxon>Pseudomonadati</taxon>
        <taxon>Pseudomonadota</taxon>
        <taxon>Gammaproteobacteria</taxon>
        <taxon>Lysobacterales</taxon>
        <taxon>Lysobacteraceae</taxon>
        <taxon>Pseudoxanthomonas</taxon>
    </lineage>
</organism>
<protein>
    <recommendedName>
        <fullName evidence="2">Poly(3-hydroxyalkanoate) polymerase subunit PhaE</fullName>
    </recommendedName>
</protein>
<dbReference type="AlphaFoldDB" id="A0A286D918"/>
<feature type="compositionally biased region" description="Basic residues" evidence="4">
    <location>
        <begin position="419"/>
        <end position="440"/>
    </location>
</feature>
<feature type="compositionally biased region" description="Low complexity" evidence="4">
    <location>
        <begin position="333"/>
        <end position="343"/>
    </location>
</feature>
<reference evidence="5 6" key="1">
    <citation type="submission" date="2017-09" db="EMBL/GenBank/DDBJ databases">
        <authorList>
            <person name="Ehlers B."/>
            <person name="Leendertz F.H."/>
        </authorList>
    </citation>
    <scope>NUCLEOTIDE SEQUENCE [LARGE SCALE GENOMIC DNA]</scope>
    <source>
        <strain evidence="5 6">CGMCC 1.10978</strain>
    </source>
</reference>
<evidence type="ECO:0000256" key="3">
    <source>
        <dbReference type="ARBA" id="ARBA00022752"/>
    </source>
</evidence>
<keyword evidence="3" id="KW-0583">PHB biosynthesis</keyword>
<dbReference type="NCBIfam" id="TIGR01834">
    <property type="entry name" value="PHA_synth_III_E"/>
    <property type="match status" value="1"/>
</dbReference>
<dbReference type="RefSeq" id="WP_097122399.1">
    <property type="nucleotide sequence ID" value="NZ_OCND01000006.1"/>
</dbReference>
<dbReference type="OrthoDB" id="6115526at2"/>
<evidence type="ECO:0000313" key="5">
    <source>
        <dbReference type="EMBL" id="SOD55133.1"/>
    </source>
</evidence>
<feature type="region of interest" description="Disordered" evidence="4">
    <location>
        <begin position="296"/>
        <end position="485"/>
    </location>
</feature>
<feature type="compositionally biased region" description="Basic residues" evidence="4">
    <location>
        <begin position="386"/>
        <end position="395"/>
    </location>
</feature>
<gene>
    <name evidence="5" type="ORF">SAMN06296416_10698</name>
</gene>
<name>A0A286D918_9GAMM</name>
<evidence type="ECO:0000256" key="1">
    <source>
        <dbReference type="ARBA" id="ARBA00004683"/>
    </source>
</evidence>
<feature type="compositionally biased region" description="Low complexity" evidence="4">
    <location>
        <begin position="310"/>
        <end position="322"/>
    </location>
</feature>
<evidence type="ECO:0000256" key="4">
    <source>
        <dbReference type="SAM" id="MobiDB-lite"/>
    </source>
</evidence>
<sequence length="485" mass="52833">MANFAPPWSGDFESMARQYWNLWGDALRQGAGGAAPHTPDWRQAVDWWSQLVPGGNHQVDDVVERFNQQARHWYGQMQQVAAQFAGRDHSAADIRQAWQQALGMPGDQHPQHNPFAELFRAMQGSGQSGMDGWMEQARPYIDALQREGSRWLHAPTFGLHREQQERWQQLALAQQDYQRQQGEYNALMLKATQRAFGLFEQKLEAHAEPGRRITSARGLFDTWIDAAEAAYAEVALSPEFRSVYGALTNAQMRLRQSVQREIEQICGLFGMPTRTEVDSAHRKIVELERKLRRAAAPAAEARAGRRPPEATRAVPAAAAEAPLQRQESAPLRTAGAATASASANSRQKRKRAKPVKAPAAAKGSRQVARPTGKAAGKTSTQPLKNAAKKAARKVSAKAVSAKAVSAKAAPAKTVPGKAATKKAAKSARRPAAKTPARKARAAATPAPSAAVVSIKDWVARNAAVAAPPHKPQKSGGEKRKRGSRK</sequence>
<dbReference type="GO" id="GO:0042619">
    <property type="term" value="P:poly-hydroxybutyrate biosynthetic process"/>
    <property type="evidence" value="ECO:0007669"/>
    <property type="project" value="UniProtKB-KW"/>
</dbReference>